<dbReference type="AlphaFoldDB" id="A0A918V054"/>
<accession>A0A918V054</accession>
<protein>
    <submittedName>
        <fullName evidence="2">Uncharacterized protein</fullName>
    </submittedName>
</protein>
<gene>
    <name evidence="2" type="ORF">GCM10010371_05450</name>
</gene>
<organism evidence="2 3">
    <name type="scientific">Streptomyces subrutilus</name>
    <dbReference type="NCBI Taxonomy" id="36818"/>
    <lineage>
        <taxon>Bacteria</taxon>
        <taxon>Bacillati</taxon>
        <taxon>Actinomycetota</taxon>
        <taxon>Actinomycetes</taxon>
        <taxon>Kitasatosporales</taxon>
        <taxon>Streptomycetaceae</taxon>
        <taxon>Streptomyces</taxon>
    </lineage>
</organism>
<feature type="region of interest" description="Disordered" evidence="1">
    <location>
        <begin position="1"/>
        <end position="81"/>
    </location>
</feature>
<dbReference type="Proteomes" id="UP000634660">
    <property type="component" value="Unassembled WGS sequence"/>
</dbReference>
<reference evidence="2" key="1">
    <citation type="journal article" date="2014" name="Int. J. Syst. Evol. Microbiol.">
        <title>Complete genome sequence of Corynebacterium casei LMG S-19264T (=DSM 44701T), isolated from a smear-ripened cheese.</title>
        <authorList>
            <consortium name="US DOE Joint Genome Institute (JGI-PGF)"/>
            <person name="Walter F."/>
            <person name="Albersmeier A."/>
            <person name="Kalinowski J."/>
            <person name="Ruckert C."/>
        </authorList>
    </citation>
    <scope>NUCLEOTIDE SEQUENCE</scope>
    <source>
        <strain evidence="2">JCM 4834</strain>
    </source>
</reference>
<name>A0A918V054_9ACTN</name>
<sequence>MLSPPRVADGAEVSEGVEASSIRSGLVVNGGPLGGEESAEWAPPGGAGENRKLGEHGPYGPVTYGIVSMAKQGPTATGPRP</sequence>
<evidence type="ECO:0000256" key="1">
    <source>
        <dbReference type="SAM" id="MobiDB-lite"/>
    </source>
</evidence>
<reference evidence="2" key="2">
    <citation type="submission" date="2020-09" db="EMBL/GenBank/DDBJ databases">
        <authorList>
            <person name="Sun Q."/>
            <person name="Ohkuma M."/>
        </authorList>
    </citation>
    <scope>NUCLEOTIDE SEQUENCE</scope>
    <source>
        <strain evidence="2">JCM 4834</strain>
    </source>
</reference>
<proteinExistence type="predicted"/>
<evidence type="ECO:0000313" key="3">
    <source>
        <dbReference type="Proteomes" id="UP000634660"/>
    </source>
</evidence>
<evidence type="ECO:0000313" key="2">
    <source>
        <dbReference type="EMBL" id="GGZ49105.1"/>
    </source>
</evidence>
<dbReference type="EMBL" id="BMVX01000002">
    <property type="protein sequence ID" value="GGZ49105.1"/>
    <property type="molecule type" value="Genomic_DNA"/>
</dbReference>
<comment type="caution">
    <text evidence="2">The sequence shown here is derived from an EMBL/GenBank/DDBJ whole genome shotgun (WGS) entry which is preliminary data.</text>
</comment>